<keyword evidence="8" id="KW-0963">Cytoplasm</keyword>
<gene>
    <name evidence="26" type="ORF">Q5P01_006744</name>
</gene>
<feature type="domain" description="Adrift-type SAM-dependent 2'-O-MTase" evidence="25">
    <location>
        <begin position="532"/>
        <end position="747"/>
    </location>
</feature>
<feature type="transmembrane region" description="Helical" evidence="24">
    <location>
        <begin position="24"/>
        <end position="49"/>
    </location>
</feature>
<feature type="transmembrane region" description="Helical" evidence="24">
    <location>
        <begin position="302"/>
        <end position="332"/>
    </location>
</feature>
<dbReference type="FunFam" id="3.40.50.12760:FF:000002">
    <property type="entry name" value="Cap methyltransferase 2"/>
    <property type="match status" value="1"/>
</dbReference>
<dbReference type="Pfam" id="PF01728">
    <property type="entry name" value="FtsJ"/>
    <property type="match status" value="1"/>
</dbReference>
<organism evidence="26 27">
    <name type="scientific">Channa striata</name>
    <name type="common">Snakehead murrel</name>
    <name type="synonym">Ophicephalus striatus</name>
    <dbReference type="NCBI Taxonomy" id="64152"/>
    <lineage>
        <taxon>Eukaryota</taxon>
        <taxon>Metazoa</taxon>
        <taxon>Chordata</taxon>
        <taxon>Craniata</taxon>
        <taxon>Vertebrata</taxon>
        <taxon>Euteleostomi</taxon>
        <taxon>Actinopterygii</taxon>
        <taxon>Neopterygii</taxon>
        <taxon>Teleostei</taxon>
        <taxon>Neoteleostei</taxon>
        <taxon>Acanthomorphata</taxon>
        <taxon>Anabantaria</taxon>
        <taxon>Anabantiformes</taxon>
        <taxon>Channoidei</taxon>
        <taxon>Channidae</taxon>
        <taxon>Channa</taxon>
    </lineage>
</organism>
<evidence type="ECO:0000313" key="26">
    <source>
        <dbReference type="EMBL" id="KAK2854083.1"/>
    </source>
</evidence>
<keyword evidence="18" id="KW-0539">Nucleus</keyword>
<feature type="active site" description="Proton acceptor" evidence="23">
    <location>
        <position position="700"/>
    </location>
</feature>
<dbReference type="PANTHER" id="PTHR16121:SF2">
    <property type="entry name" value="CAP-SPECIFIC MRNA (NUCLEOSIDE-2'-O-)-METHYLTRANSFERASE 2"/>
    <property type="match status" value="1"/>
</dbReference>
<evidence type="ECO:0000256" key="18">
    <source>
        <dbReference type="ARBA" id="ARBA00023242"/>
    </source>
</evidence>
<protein>
    <recommendedName>
        <fullName evidence="6">Cap-specific mRNA (nucleoside-2'-O-)-methyltransferase 2</fullName>
        <ecNumber evidence="5">2.1.1.296</ecNumber>
    </recommendedName>
    <alternativeName>
        <fullName evidence="22">Cap methyltransferase 2</fullName>
    </alternativeName>
    <alternativeName>
        <fullName evidence="20">Cap2 2'O-ribose methyltransferase 2</fullName>
    </alternativeName>
    <alternativeName>
        <fullName evidence="21">FtsJ methyltransferase domain-containing protein 1</fullName>
    </alternativeName>
</protein>
<evidence type="ECO:0000256" key="10">
    <source>
        <dbReference type="ARBA" id="ARBA00022664"/>
    </source>
</evidence>
<evidence type="ECO:0000256" key="3">
    <source>
        <dbReference type="ARBA" id="ARBA00004496"/>
    </source>
</evidence>
<keyword evidence="10" id="KW-0507">mRNA processing</keyword>
<evidence type="ECO:0000256" key="11">
    <source>
        <dbReference type="ARBA" id="ARBA00022679"/>
    </source>
</evidence>
<evidence type="ECO:0000256" key="7">
    <source>
        <dbReference type="ARBA" id="ARBA00022448"/>
    </source>
</evidence>
<evidence type="ECO:0000256" key="14">
    <source>
        <dbReference type="ARBA" id="ARBA00022970"/>
    </source>
</evidence>
<dbReference type="InterPro" id="IPR029063">
    <property type="entry name" value="SAM-dependent_MTases_sf"/>
</dbReference>
<evidence type="ECO:0000256" key="20">
    <source>
        <dbReference type="ARBA" id="ARBA00075600"/>
    </source>
</evidence>
<comment type="catalytic activity">
    <reaction evidence="19">
        <text>a 5'-end (N(7)-methyl 5'-triphosphoguanosine)-(2'-O-methyl-ribonucleoside)-(ribonucleotide) in mRNA + S-adenosyl-L-methionine = a 5'-end (N(7)-methyl 5'-triphosphoguanosine)-(2'-O-methyl-ribonucleoside)-(2'-O-methyl-ribonucleotide) in mRNA + S-adenosyl-L-homocysteine + H(+)</text>
        <dbReference type="Rhea" id="RHEA:67024"/>
        <dbReference type="Rhea" id="RHEA-COMP:17169"/>
        <dbReference type="Rhea" id="RHEA-COMP:17170"/>
        <dbReference type="ChEBI" id="CHEBI:15378"/>
        <dbReference type="ChEBI" id="CHEBI:57856"/>
        <dbReference type="ChEBI" id="CHEBI:59789"/>
        <dbReference type="ChEBI" id="CHEBI:167612"/>
        <dbReference type="ChEBI" id="CHEBI:167614"/>
        <dbReference type="EC" id="2.1.1.296"/>
    </reaction>
</comment>
<keyword evidence="7" id="KW-0813">Transport</keyword>
<dbReference type="InterPro" id="IPR025807">
    <property type="entry name" value="Adrift-typ_MeTrfase"/>
</dbReference>
<feature type="transmembrane region" description="Helical" evidence="24">
    <location>
        <begin position="257"/>
        <end position="282"/>
    </location>
</feature>
<dbReference type="InterPro" id="IPR050851">
    <property type="entry name" value="mRNA_Cap_2O-Ribose_MeTrfase"/>
</dbReference>
<keyword evidence="16" id="KW-0506">mRNA capping</keyword>
<evidence type="ECO:0000256" key="15">
    <source>
        <dbReference type="ARBA" id="ARBA00022989"/>
    </source>
</evidence>
<evidence type="ECO:0000256" key="22">
    <source>
        <dbReference type="ARBA" id="ARBA00081266"/>
    </source>
</evidence>
<dbReference type="GO" id="GO:0004483">
    <property type="term" value="F:methyltransferase cap1 activity"/>
    <property type="evidence" value="ECO:0007669"/>
    <property type="project" value="UniProtKB-ARBA"/>
</dbReference>
<keyword evidence="27" id="KW-1185">Reference proteome</keyword>
<evidence type="ECO:0000256" key="9">
    <source>
        <dbReference type="ARBA" id="ARBA00022603"/>
    </source>
</evidence>
<sequence>MEELARESISLLARSASHSDPPQLGSFGAVFIMLKSALGAGLLNFPWAFEKAGGVSTSICVELVSLIFLISGLVILGYASSVSKQKTYQDVVTEVCGRAVGQLCEVCFCFNLFNVCIAFLVVVQDQLEKLTVSLYEMVTGSSEAQMPYHWYTDQRFALFVVCLVIILPLSIPKEIGIQKYTSVLGTLAATYLCVAVIVKYWLMENHTVIIAPDFKDGVSSWASMFSVVPTICFGFQCHEACIAIYSSMENQKLSHWVVVAVISMLFCLLIYTLTGVYGFLTFGGAVASDILMSYPGDDVVMIISRLLFGISIVTIYPIILLLGRSVILNLMLRVQRRRWGIVTHSFESRCRVILTVIWIGITLLIAMFVPDMSKVISVIGGISSFFIFIFPGLCLVFTMQTEPVTPRISGRESEQVWRMNAGHGTRRKVGKLQHFNTMVPPDPETLTEIQSLFTKVRLYVKPSAKEWSIPDPNRALRHPAEQHGRLQALKVSLNAVKNQLSDKNVQVWHQHTNSTNRAGKVIAAVRSAANAEICTQAWCKFFEILGTFNLLPEEALQTGELNTVHLCEAPGAFITALNHFIKTRESTRYCDWSWAANTLNPYHEANGGSTTIADDRLIANTLPWWFFGSDNTGNIMIQSHLLELQAFVSNMRRVDLVTADGSFDCQENPDEQEALVASLHYCEVTAALLLLSPGGSFVLKMFTLYEHSSICLLYLLNCCFHSVNVFKPATSKAGNSEVYVVCLNYDGKEAVRPLLSKLIRNYGPHMANREALFPSALVPESFLKQHEEVCVYFHQLQVETITENLRLFKGMSEEQRERLDHVRDCVAYEYLKRFQVSFLPRSRWISRNTVSPACCSVSAARPPGQKKQGGSFNERRELQSLSWRERIERGCDASWVQRHCTEAAGTGCVLDGLLKESHVDSWYVIVGAALPELLNSPFCDGRLLNYVNEALVDTVVDWTRVASCVSCRAVCPASILLDVAGVIKHNSDGIKKKKRQCVVFGSRSVWASCENLVEDLVLTFSAEPPFPQAACIKLHDGEPLYQQRLLGCVVFSLQTLDSGDALLLPVLSALTRVTAAVVLSLHVCFRSVTFRCPPPSGVVGALLVCVGFCPEAAARVLPFLTSVQSSMSQLLRADNDMGKNQSSGRDRQVLQFVPMEELLTGGLTEFLWTMNSEIIQQKLHLLMQS</sequence>
<evidence type="ECO:0000256" key="13">
    <source>
        <dbReference type="ARBA" id="ARBA00022692"/>
    </source>
</evidence>
<feature type="binding site" evidence="23">
    <location>
        <position position="571"/>
    </location>
    <ligand>
        <name>S-adenosyl-L-methionine</name>
        <dbReference type="ChEBI" id="CHEBI:59789"/>
    </ligand>
</feature>
<feature type="transmembrane region" description="Helical" evidence="24">
    <location>
        <begin position="55"/>
        <end position="79"/>
    </location>
</feature>
<reference evidence="26" key="1">
    <citation type="submission" date="2023-07" db="EMBL/GenBank/DDBJ databases">
        <title>Chromosome-level Genome Assembly of Striped Snakehead (Channa striata).</title>
        <authorList>
            <person name="Liu H."/>
        </authorList>
    </citation>
    <scope>NUCLEOTIDE SEQUENCE</scope>
    <source>
        <strain evidence="26">Gz</strain>
        <tissue evidence="26">Muscle</tissue>
    </source>
</reference>
<dbReference type="EMBL" id="JAUPFM010000004">
    <property type="protein sequence ID" value="KAK2854083.1"/>
    <property type="molecule type" value="Genomic_DNA"/>
</dbReference>
<dbReference type="GO" id="GO:0006865">
    <property type="term" value="P:amino acid transport"/>
    <property type="evidence" value="ECO:0007669"/>
    <property type="project" value="UniProtKB-KW"/>
</dbReference>
<dbReference type="SUPFAM" id="SSF53335">
    <property type="entry name" value="S-adenosyl-L-methionine-dependent methyltransferases"/>
    <property type="match status" value="1"/>
</dbReference>
<evidence type="ECO:0000256" key="12">
    <source>
        <dbReference type="ARBA" id="ARBA00022691"/>
    </source>
</evidence>
<evidence type="ECO:0000256" key="6">
    <source>
        <dbReference type="ARBA" id="ARBA00021134"/>
    </source>
</evidence>
<evidence type="ECO:0000313" key="27">
    <source>
        <dbReference type="Proteomes" id="UP001187415"/>
    </source>
</evidence>
<dbReference type="AlphaFoldDB" id="A0AA88NDQ3"/>
<dbReference type="GO" id="GO:0005634">
    <property type="term" value="C:nucleus"/>
    <property type="evidence" value="ECO:0007669"/>
    <property type="project" value="UniProtKB-SubCell"/>
</dbReference>
<dbReference type="Pfam" id="PF01490">
    <property type="entry name" value="Aa_trans"/>
    <property type="match status" value="1"/>
</dbReference>
<evidence type="ECO:0000256" key="19">
    <source>
        <dbReference type="ARBA" id="ARBA00049477"/>
    </source>
</evidence>
<accession>A0AA88NDQ3</accession>
<keyword evidence="13 24" id="KW-0812">Transmembrane</keyword>
<dbReference type="GO" id="GO:0032259">
    <property type="term" value="P:methylation"/>
    <property type="evidence" value="ECO:0007669"/>
    <property type="project" value="UniProtKB-KW"/>
</dbReference>
<keyword evidence="9 23" id="KW-0489">Methyltransferase</keyword>
<keyword evidence="14" id="KW-0029">Amino-acid transport</keyword>
<evidence type="ECO:0000256" key="5">
    <source>
        <dbReference type="ARBA" id="ARBA00012770"/>
    </source>
</evidence>
<keyword evidence="12 23" id="KW-0949">S-adenosyl-L-methionine</keyword>
<evidence type="ECO:0000256" key="21">
    <source>
        <dbReference type="ARBA" id="ARBA00078839"/>
    </source>
</evidence>
<evidence type="ECO:0000256" key="2">
    <source>
        <dbReference type="ARBA" id="ARBA00004141"/>
    </source>
</evidence>
<keyword evidence="17 24" id="KW-0472">Membrane</keyword>
<proteinExistence type="inferred from homology"/>
<dbReference type="FunFam" id="1.20.1740.10:FF:000038">
    <property type="entry name" value="Putative sodium-coupled neutral amino acid transporter 7"/>
    <property type="match status" value="1"/>
</dbReference>
<evidence type="ECO:0000256" key="23">
    <source>
        <dbReference type="PROSITE-ProRule" id="PRU00946"/>
    </source>
</evidence>
<evidence type="ECO:0000256" key="1">
    <source>
        <dbReference type="ARBA" id="ARBA00004123"/>
    </source>
</evidence>
<dbReference type="Gene3D" id="3.40.50.12760">
    <property type="match status" value="1"/>
</dbReference>
<dbReference type="InterPro" id="IPR002877">
    <property type="entry name" value="RNA_MeTrfase_FtsJ_dom"/>
</dbReference>
<feature type="transmembrane region" description="Helical" evidence="24">
    <location>
        <begin position="352"/>
        <end position="369"/>
    </location>
</feature>
<dbReference type="PANTHER" id="PTHR16121">
    <property type="entry name" value="CAP-SPECIFIC MRNA (NUCLEOSIDE-2'-O-)-METHYLTRANSFERASE 1-RELATED"/>
    <property type="match status" value="1"/>
</dbReference>
<feature type="transmembrane region" description="Helical" evidence="24">
    <location>
        <begin position="222"/>
        <end position="245"/>
    </location>
</feature>
<feature type="binding site" evidence="23">
    <location>
        <position position="660"/>
    </location>
    <ligand>
        <name>S-adenosyl-L-methionine</name>
        <dbReference type="ChEBI" id="CHEBI:59789"/>
    </ligand>
</feature>
<feature type="binding site" evidence="23">
    <location>
        <position position="592"/>
    </location>
    <ligand>
        <name>S-adenosyl-L-methionine</name>
        <dbReference type="ChEBI" id="CHEBI:59789"/>
    </ligand>
</feature>
<comment type="subcellular location">
    <subcellularLocation>
        <location evidence="3">Cytoplasm</location>
    </subcellularLocation>
    <subcellularLocation>
        <location evidence="2">Membrane</location>
        <topology evidence="2">Multi-pass membrane protein</topology>
    </subcellularLocation>
    <subcellularLocation>
        <location evidence="1">Nucleus</location>
    </subcellularLocation>
</comment>
<feature type="transmembrane region" description="Helical" evidence="24">
    <location>
        <begin position="155"/>
        <end position="171"/>
    </location>
</feature>
<evidence type="ECO:0000256" key="24">
    <source>
        <dbReference type="SAM" id="Phobius"/>
    </source>
</evidence>
<dbReference type="InterPro" id="IPR013057">
    <property type="entry name" value="AA_transpt_TM"/>
</dbReference>
<comment type="similarity">
    <text evidence="4">Belongs to the amino acid/polyamine transporter 2 family.</text>
</comment>
<feature type="transmembrane region" description="Helical" evidence="24">
    <location>
        <begin position="100"/>
        <end position="123"/>
    </location>
</feature>
<evidence type="ECO:0000256" key="17">
    <source>
        <dbReference type="ARBA" id="ARBA00023136"/>
    </source>
</evidence>
<comment type="caution">
    <text evidence="26">The sequence shown here is derived from an EMBL/GenBank/DDBJ whole genome shotgun (WGS) entry which is preliminary data.</text>
</comment>
<evidence type="ECO:0000256" key="8">
    <source>
        <dbReference type="ARBA" id="ARBA00022490"/>
    </source>
</evidence>
<dbReference type="GO" id="GO:0005737">
    <property type="term" value="C:cytoplasm"/>
    <property type="evidence" value="ECO:0007669"/>
    <property type="project" value="UniProtKB-SubCell"/>
</dbReference>
<feature type="transmembrane region" description="Helical" evidence="24">
    <location>
        <begin position="375"/>
        <end position="397"/>
    </location>
</feature>
<evidence type="ECO:0000256" key="4">
    <source>
        <dbReference type="ARBA" id="ARBA00008066"/>
    </source>
</evidence>
<dbReference type="EC" id="2.1.1.296" evidence="5"/>
<dbReference type="PROSITE" id="PS51614">
    <property type="entry name" value="SAM_MT_ADRIFT"/>
    <property type="match status" value="1"/>
</dbReference>
<dbReference type="GO" id="GO:0016020">
    <property type="term" value="C:membrane"/>
    <property type="evidence" value="ECO:0007669"/>
    <property type="project" value="UniProtKB-SubCell"/>
</dbReference>
<keyword evidence="15 24" id="KW-1133">Transmembrane helix</keyword>
<evidence type="ECO:0000256" key="16">
    <source>
        <dbReference type="ARBA" id="ARBA00023042"/>
    </source>
</evidence>
<dbReference type="GO" id="GO:0120550">
    <property type="term" value="F:methyltransferase cap2 activity"/>
    <property type="evidence" value="ECO:0007669"/>
    <property type="project" value="UniProtKB-EC"/>
</dbReference>
<keyword evidence="11 23" id="KW-0808">Transferase</keyword>
<name>A0AA88NDQ3_CHASR</name>
<dbReference type="GO" id="GO:0006370">
    <property type="term" value="P:7-methylguanosine mRNA capping"/>
    <property type="evidence" value="ECO:0007669"/>
    <property type="project" value="UniProtKB-KW"/>
</dbReference>
<dbReference type="Proteomes" id="UP001187415">
    <property type="component" value="Unassembled WGS sequence"/>
</dbReference>
<evidence type="ECO:0000259" key="25">
    <source>
        <dbReference type="PROSITE" id="PS51614"/>
    </source>
</evidence>
<feature type="transmembrane region" description="Helical" evidence="24">
    <location>
        <begin position="183"/>
        <end position="202"/>
    </location>
</feature>